<dbReference type="EMBL" id="CAJNDS010000957">
    <property type="protein sequence ID" value="CAE7241907.1"/>
    <property type="molecule type" value="Genomic_DNA"/>
</dbReference>
<keyword evidence="2" id="KW-1185">Reference proteome</keyword>
<dbReference type="OrthoDB" id="406648at2759"/>
<protein>
    <submittedName>
        <fullName evidence="1">Uncharacterized protein</fullName>
    </submittedName>
</protein>
<proteinExistence type="predicted"/>
<sequence>MQIRIDEEICYHARSWKTMNSHIGRECGISKAMGINCGNCPSRRLEFLQQSDHRRDSQSQLKCEETSGRCMVEGRAIDKVFAWDFKP</sequence>
<accession>A0A812LIA8</accession>
<evidence type="ECO:0000313" key="2">
    <source>
        <dbReference type="Proteomes" id="UP000604046"/>
    </source>
</evidence>
<name>A0A812LIA8_9DINO</name>
<dbReference type="AlphaFoldDB" id="A0A812LIA8"/>
<evidence type="ECO:0000313" key="1">
    <source>
        <dbReference type="EMBL" id="CAE7241907.1"/>
    </source>
</evidence>
<dbReference type="Proteomes" id="UP000604046">
    <property type="component" value="Unassembled WGS sequence"/>
</dbReference>
<comment type="caution">
    <text evidence="1">The sequence shown here is derived from an EMBL/GenBank/DDBJ whole genome shotgun (WGS) entry which is preliminary data.</text>
</comment>
<gene>
    <name evidence="1" type="ORF">SNAT2548_LOCUS11002</name>
</gene>
<reference evidence="1" key="1">
    <citation type="submission" date="2021-02" db="EMBL/GenBank/DDBJ databases">
        <authorList>
            <person name="Dougan E. K."/>
            <person name="Rhodes N."/>
            <person name="Thang M."/>
            <person name="Chan C."/>
        </authorList>
    </citation>
    <scope>NUCLEOTIDE SEQUENCE</scope>
</reference>
<organism evidence="1 2">
    <name type="scientific">Symbiodinium natans</name>
    <dbReference type="NCBI Taxonomy" id="878477"/>
    <lineage>
        <taxon>Eukaryota</taxon>
        <taxon>Sar</taxon>
        <taxon>Alveolata</taxon>
        <taxon>Dinophyceae</taxon>
        <taxon>Suessiales</taxon>
        <taxon>Symbiodiniaceae</taxon>
        <taxon>Symbiodinium</taxon>
    </lineage>
</organism>